<reference evidence="5 6" key="1">
    <citation type="journal article" date="2015" name="Nature">
        <title>rRNA introns, odd ribosomes, and small enigmatic genomes across a large radiation of phyla.</title>
        <authorList>
            <person name="Brown C.T."/>
            <person name="Hug L.A."/>
            <person name="Thomas B.C."/>
            <person name="Sharon I."/>
            <person name="Castelle C.J."/>
            <person name="Singh A."/>
            <person name="Wilkins M.J."/>
            <person name="Williams K.H."/>
            <person name="Banfield J.F."/>
        </authorList>
    </citation>
    <scope>NUCLEOTIDE SEQUENCE [LARGE SCALE GENOMIC DNA]</scope>
</reference>
<name>A0A0G1XHP4_9BACT</name>
<sequence length="149" mass="16282">MLKIRMQRTGRINMPTFRIVVIEHARSPKAGNFVEKVGVYNPKTKERSLNAERIKYWLSVGAKASGTVHNMLISAGITEGKKINVLPKKSPPKLAPVEASKEEVGVAAEDPATEEKEEATPEAPAKETTSEEAPAEETKSEPESAEKTE</sequence>
<dbReference type="InterPro" id="IPR000307">
    <property type="entry name" value="Ribosomal_bS16"/>
</dbReference>
<accession>A0A0G1XHP4</accession>
<dbReference type="AlphaFoldDB" id="A0A0G1XHP4"/>
<evidence type="ECO:0000313" key="5">
    <source>
        <dbReference type="EMBL" id="KKW30430.1"/>
    </source>
</evidence>
<evidence type="ECO:0000313" key="6">
    <source>
        <dbReference type="Proteomes" id="UP000034445"/>
    </source>
</evidence>
<dbReference type="NCBIfam" id="TIGR00002">
    <property type="entry name" value="S16"/>
    <property type="match status" value="1"/>
</dbReference>
<organism evidence="5 6">
    <name type="scientific">Candidatus Kaiserbacteria bacterium GW2011_GWC2_52_8b</name>
    <dbReference type="NCBI Taxonomy" id="1618676"/>
    <lineage>
        <taxon>Bacteria</taxon>
        <taxon>Candidatus Kaiseribacteriota</taxon>
    </lineage>
</organism>
<comment type="caution">
    <text evidence="5">The sequence shown here is derived from an EMBL/GenBank/DDBJ whole genome shotgun (WGS) entry which is preliminary data.</text>
</comment>
<dbReference type="GO" id="GO:0003735">
    <property type="term" value="F:structural constituent of ribosome"/>
    <property type="evidence" value="ECO:0007669"/>
    <property type="project" value="InterPro"/>
</dbReference>
<evidence type="ECO:0000256" key="2">
    <source>
        <dbReference type="ARBA" id="ARBA00023274"/>
    </source>
</evidence>
<dbReference type="PANTHER" id="PTHR12919:SF20">
    <property type="entry name" value="SMALL RIBOSOMAL SUBUNIT PROTEIN BS16M"/>
    <property type="match status" value="1"/>
</dbReference>
<dbReference type="Proteomes" id="UP000034445">
    <property type="component" value="Unassembled WGS sequence"/>
</dbReference>
<dbReference type="GO" id="GO:0005737">
    <property type="term" value="C:cytoplasm"/>
    <property type="evidence" value="ECO:0007669"/>
    <property type="project" value="UniProtKB-ARBA"/>
</dbReference>
<keyword evidence="2 3" id="KW-0687">Ribonucleoprotein</keyword>
<dbReference type="GO" id="GO:0006412">
    <property type="term" value="P:translation"/>
    <property type="evidence" value="ECO:0007669"/>
    <property type="project" value="UniProtKB-UniRule"/>
</dbReference>
<comment type="similarity">
    <text evidence="3">Belongs to the bacterial ribosomal protein bS16 family.</text>
</comment>
<dbReference type="GO" id="GO:0015935">
    <property type="term" value="C:small ribosomal subunit"/>
    <property type="evidence" value="ECO:0007669"/>
    <property type="project" value="TreeGrafter"/>
</dbReference>
<dbReference type="SUPFAM" id="SSF54565">
    <property type="entry name" value="Ribosomal protein S16"/>
    <property type="match status" value="1"/>
</dbReference>
<evidence type="ECO:0000256" key="1">
    <source>
        <dbReference type="ARBA" id="ARBA00022980"/>
    </source>
</evidence>
<keyword evidence="1 3" id="KW-0689">Ribosomal protein</keyword>
<dbReference type="HAMAP" id="MF_00385">
    <property type="entry name" value="Ribosomal_bS16"/>
    <property type="match status" value="1"/>
</dbReference>
<dbReference type="PANTHER" id="PTHR12919">
    <property type="entry name" value="30S RIBOSOMAL PROTEIN S16"/>
    <property type="match status" value="1"/>
</dbReference>
<dbReference type="Gene3D" id="3.30.1320.10">
    <property type="match status" value="1"/>
</dbReference>
<evidence type="ECO:0000256" key="4">
    <source>
        <dbReference type="SAM" id="MobiDB-lite"/>
    </source>
</evidence>
<evidence type="ECO:0000256" key="3">
    <source>
        <dbReference type="HAMAP-Rule" id="MF_00385"/>
    </source>
</evidence>
<feature type="region of interest" description="Disordered" evidence="4">
    <location>
        <begin position="85"/>
        <end position="149"/>
    </location>
</feature>
<gene>
    <name evidence="3" type="primary">rpsP</name>
    <name evidence="5" type="ORF">UY74_C0042G0009</name>
</gene>
<feature type="compositionally biased region" description="Basic and acidic residues" evidence="4">
    <location>
        <begin position="136"/>
        <end position="149"/>
    </location>
</feature>
<dbReference type="Pfam" id="PF00886">
    <property type="entry name" value="Ribosomal_S16"/>
    <property type="match status" value="1"/>
</dbReference>
<dbReference type="InterPro" id="IPR023803">
    <property type="entry name" value="Ribosomal_bS16_dom_sf"/>
</dbReference>
<protein>
    <recommendedName>
        <fullName evidence="3">Small ribosomal subunit protein bS16</fullName>
    </recommendedName>
</protein>
<dbReference type="EMBL" id="LCRF01000042">
    <property type="protein sequence ID" value="KKW30430.1"/>
    <property type="molecule type" value="Genomic_DNA"/>
</dbReference>
<proteinExistence type="inferred from homology"/>